<sequence>MEPIEIIVANNIKFVLRPGKDQAGHDLILINRERLLDNGEWVKTEQRLALPSAEAQDTLFQMQRAVAIIQMQQDMDRQKQDSQQFAPDSEKGKQP</sequence>
<organism evidence="2 3">
    <name type="scientific">Acidithiobacillus ferrooxidans</name>
    <name type="common">Thiobacillus ferrooxidans</name>
    <dbReference type="NCBI Taxonomy" id="920"/>
    <lineage>
        <taxon>Bacteria</taxon>
        <taxon>Pseudomonadati</taxon>
        <taxon>Pseudomonadota</taxon>
        <taxon>Acidithiobacillia</taxon>
        <taxon>Acidithiobacillales</taxon>
        <taxon>Acidithiobacillaceae</taxon>
        <taxon>Acidithiobacillus</taxon>
    </lineage>
</organism>
<evidence type="ECO:0000313" key="2">
    <source>
        <dbReference type="EMBL" id="OAP93390.1"/>
    </source>
</evidence>
<dbReference type="AlphaFoldDB" id="A0A179BQ04"/>
<gene>
    <name evidence="2" type="ORF">A4H96_01200</name>
</gene>
<dbReference type="Proteomes" id="UP000078302">
    <property type="component" value="Unassembled WGS sequence"/>
</dbReference>
<evidence type="ECO:0000256" key="1">
    <source>
        <dbReference type="SAM" id="MobiDB-lite"/>
    </source>
</evidence>
<name>A0A179BQ04_ACIFR</name>
<accession>A0A179BQ04</accession>
<evidence type="ECO:0000313" key="3">
    <source>
        <dbReference type="Proteomes" id="UP000078302"/>
    </source>
</evidence>
<keyword evidence="3" id="KW-1185">Reference proteome</keyword>
<proteinExistence type="predicted"/>
<comment type="caution">
    <text evidence="2">The sequence shown here is derived from an EMBL/GenBank/DDBJ whole genome shotgun (WGS) entry which is preliminary data.</text>
</comment>
<dbReference type="EMBL" id="LVXZ01000012">
    <property type="protein sequence ID" value="OAP93390.1"/>
    <property type="molecule type" value="Genomic_DNA"/>
</dbReference>
<feature type="region of interest" description="Disordered" evidence="1">
    <location>
        <begin position="72"/>
        <end position="95"/>
    </location>
</feature>
<reference evidence="2 3" key="1">
    <citation type="submission" date="2016-04" db="EMBL/GenBank/DDBJ databases">
        <title>Acidithiobacillus ferrooxidans genome sequencing and assembly.</title>
        <authorList>
            <person name="Zhou Z."/>
        </authorList>
    </citation>
    <scope>NUCLEOTIDE SEQUENCE [LARGE SCALE GENOMIC DNA]</scope>
    <source>
        <strain evidence="2 3">BY0502</strain>
    </source>
</reference>
<protein>
    <submittedName>
        <fullName evidence="2">Uncharacterized protein</fullName>
    </submittedName>
</protein>